<name>A0A9J5WWR2_SOLCO</name>
<dbReference type="EMBL" id="JACXVP010000010">
    <property type="protein sequence ID" value="KAG5579791.1"/>
    <property type="molecule type" value="Genomic_DNA"/>
</dbReference>
<gene>
    <name evidence="1" type="ORF">H5410_050418</name>
</gene>
<protein>
    <submittedName>
        <fullName evidence="1">Uncharacterized protein</fullName>
    </submittedName>
</protein>
<evidence type="ECO:0000313" key="2">
    <source>
        <dbReference type="Proteomes" id="UP000824120"/>
    </source>
</evidence>
<keyword evidence="2" id="KW-1185">Reference proteome</keyword>
<evidence type="ECO:0000313" key="1">
    <source>
        <dbReference type="EMBL" id="KAG5579791.1"/>
    </source>
</evidence>
<dbReference type="AlphaFoldDB" id="A0A9J5WWR2"/>
<accession>A0A9J5WWR2</accession>
<sequence>MITRSNKKSPAKKPCVKMKVASTLEPVMGPELERQKVLNGRVFDSEILTKPRMCSMFDYVVLQRWEHLFECPMPYVYEP</sequence>
<reference evidence="1 2" key="1">
    <citation type="submission" date="2020-09" db="EMBL/GenBank/DDBJ databases">
        <title>De no assembly of potato wild relative species, Solanum commersonii.</title>
        <authorList>
            <person name="Cho K."/>
        </authorList>
    </citation>
    <scope>NUCLEOTIDE SEQUENCE [LARGE SCALE GENOMIC DNA]</scope>
    <source>
        <strain evidence="1">LZ3.2</strain>
        <tissue evidence="1">Leaf</tissue>
    </source>
</reference>
<proteinExistence type="predicted"/>
<dbReference type="Proteomes" id="UP000824120">
    <property type="component" value="Chromosome 10"/>
</dbReference>
<organism evidence="1 2">
    <name type="scientific">Solanum commersonii</name>
    <name type="common">Commerson's wild potato</name>
    <name type="synonym">Commerson's nightshade</name>
    <dbReference type="NCBI Taxonomy" id="4109"/>
    <lineage>
        <taxon>Eukaryota</taxon>
        <taxon>Viridiplantae</taxon>
        <taxon>Streptophyta</taxon>
        <taxon>Embryophyta</taxon>
        <taxon>Tracheophyta</taxon>
        <taxon>Spermatophyta</taxon>
        <taxon>Magnoliopsida</taxon>
        <taxon>eudicotyledons</taxon>
        <taxon>Gunneridae</taxon>
        <taxon>Pentapetalae</taxon>
        <taxon>asterids</taxon>
        <taxon>lamiids</taxon>
        <taxon>Solanales</taxon>
        <taxon>Solanaceae</taxon>
        <taxon>Solanoideae</taxon>
        <taxon>Solaneae</taxon>
        <taxon>Solanum</taxon>
    </lineage>
</organism>
<dbReference type="OrthoDB" id="1303972at2759"/>
<comment type="caution">
    <text evidence="1">The sequence shown here is derived from an EMBL/GenBank/DDBJ whole genome shotgun (WGS) entry which is preliminary data.</text>
</comment>